<protein>
    <submittedName>
        <fullName evidence="1">Uncharacterized protein</fullName>
    </submittedName>
</protein>
<gene>
    <name evidence="1" type="ORF">GOODEAATRI_016705</name>
</gene>
<proteinExistence type="predicted"/>
<organism evidence="1 2">
    <name type="scientific">Goodea atripinnis</name>
    <dbReference type="NCBI Taxonomy" id="208336"/>
    <lineage>
        <taxon>Eukaryota</taxon>
        <taxon>Metazoa</taxon>
        <taxon>Chordata</taxon>
        <taxon>Craniata</taxon>
        <taxon>Vertebrata</taxon>
        <taxon>Euteleostomi</taxon>
        <taxon>Actinopterygii</taxon>
        <taxon>Neopterygii</taxon>
        <taxon>Teleostei</taxon>
        <taxon>Neoteleostei</taxon>
        <taxon>Acanthomorphata</taxon>
        <taxon>Ovalentaria</taxon>
        <taxon>Atherinomorphae</taxon>
        <taxon>Cyprinodontiformes</taxon>
        <taxon>Goodeidae</taxon>
        <taxon>Goodea</taxon>
    </lineage>
</organism>
<reference evidence="1 2" key="1">
    <citation type="submission" date="2021-06" db="EMBL/GenBank/DDBJ databases">
        <authorList>
            <person name="Palmer J.M."/>
        </authorList>
    </citation>
    <scope>NUCLEOTIDE SEQUENCE [LARGE SCALE GENOMIC DNA]</scope>
    <source>
        <strain evidence="1 2">GA_2019</strain>
        <tissue evidence="1">Muscle</tissue>
    </source>
</reference>
<evidence type="ECO:0000313" key="2">
    <source>
        <dbReference type="Proteomes" id="UP001476798"/>
    </source>
</evidence>
<sequence>MPLRPCDKACVIALHLSDSKQTTRVFNLTGVDLHLADFNHSVLNSLRHQLEAVHAINSKGIFFTKLPRCHTVSCCYGKIQSHSVPPLYPLFLRDSCYRQKHLFSKLQDPRRLSSLMKQQRCTELID</sequence>
<evidence type="ECO:0000313" key="1">
    <source>
        <dbReference type="EMBL" id="MEQ2178690.1"/>
    </source>
</evidence>
<accession>A0ABV0P4W5</accession>
<name>A0ABV0P4W5_9TELE</name>
<comment type="caution">
    <text evidence="1">The sequence shown here is derived from an EMBL/GenBank/DDBJ whole genome shotgun (WGS) entry which is preliminary data.</text>
</comment>
<dbReference type="EMBL" id="JAHRIO010061278">
    <property type="protein sequence ID" value="MEQ2178690.1"/>
    <property type="molecule type" value="Genomic_DNA"/>
</dbReference>
<dbReference type="Proteomes" id="UP001476798">
    <property type="component" value="Unassembled WGS sequence"/>
</dbReference>
<keyword evidence="2" id="KW-1185">Reference proteome</keyword>